<comment type="caution">
    <text evidence="1">The sequence shown here is derived from an EMBL/GenBank/DDBJ whole genome shotgun (WGS) entry which is preliminary data.</text>
</comment>
<reference evidence="2" key="1">
    <citation type="journal article" date="2019" name="Curr. Biol.">
        <title>Genome Sequence of Striga asiatica Provides Insight into the Evolution of Plant Parasitism.</title>
        <authorList>
            <person name="Yoshida S."/>
            <person name="Kim S."/>
            <person name="Wafula E.K."/>
            <person name="Tanskanen J."/>
            <person name="Kim Y.M."/>
            <person name="Honaas L."/>
            <person name="Yang Z."/>
            <person name="Spallek T."/>
            <person name="Conn C.E."/>
            <person name="Ichihashi Y."/>
            <person name="Cheong K."/>
            <person name="Cui S."/>
            <person name="Der J.P."/>
            <person name="Gundlach H."/>
            <person name="Jiao Y."/>
            <person name="Hori C."/>
            <person name="Ishida J.K."/>
            <person name="Kasahara H."/>
            <person name="Kiba T."/>
            <person name="Kim M.S."/>
            <person name="Koo N."/>
            <person name="Laohavisit A."/>
            <person name="Lee Y.H."/>
            <person name="Lumba S."/>
            <person name="McCourt P."/>
            <person name="Mortimer J.C."/>
            <person name="Mutuku J.M."/>
            <person name="Nomura T."/>
            <person name="Sasaki-Sekimoto Y."/>
            <person name="Seto Y."/>
            <person name="Wang Y."/>
            <person name="Wakatake T."/>
            <person name="Sakakibara H."/>
            <person name="Demura T."/>
            <person name="Yamaguchi S."/>
            <person name="Yoneyama K."/>
            <person name="Manabe R.I."/>
            <person name="Nelson D.C."/>
            <person name="Schulman A.H."/>
            <person name="Timko M.P."/>
            <person name="dePamphilis C.W."/>
            <person name="Choi D."/>
            <person name="Shirasu K."/>
        </authorList>
    </citation>
    <scope>NUCLEOTIDE SEQUENCE [LARGE SCALE GENOMIC DNA]</scope>
    <source>
        <strain evidence="2">cv. UVA1</strain>
    </source>
</reference>
<organism evidence="1 2">
    <name type="scientific">Striga asiatica</name>
    <name type="common">Asiatic witchweed</name>
    <name type="synonym">Buchnera asiatica</name>
    <dbReference type="NCBI Taxonomy" id="4170"/>
    <lineage>
        <taxon>Eukaryota</taxon>
        <taxon>Viridiplantae</taxon>
        <taxon>Streptophyta</taxon>
        <taxon>Embryophyta</taxon>
        <taxon>Tracheophyta</taxon>
        <taxon>Spermatophyta</taxon>
        <taxon>Magnoliopsida</taxon>
        <taxon>eudicotyledons</taxon>
        <taxon>Gunneridae</taxon>
        <taxon>Pentapetalae</taxon>
        <taxon>asterids</taxon>
        <taxon>lamiids</taxon>
        <taxon>Lamiales</taxon>
        <taxon>Orobanchaceae</taxon>
        <taxon>Buchnereae</taxon>
        <taxon>Striga</taxon>
    </lineage>
</organism>
<keyword evidence="2" id="KW-1185">Reference proteome</keyword>
<gene>
    <name evidence="1" type="ORF">STAS_01463</name>
</gene>
<dbReference type="Proteomes" id="UP000325081">
    <property type="component" value="Unassembled WGS sequence"/>
</dbReference>
<sequence>MDSFVAIKIDRREIGELRENVAVLRDPPIVVLENDENDPLVELLGEITGVPSGREEHGRDIVDDVTLMVGPARFSSDDEVQFADRVHHAGFPFSSVGPDFLPADWAGFGPTGFGGDGIIGAVGFVESDGGRWGVGSHVAFHYAYVCSYARSVTTDGA</sequence>
<protein>
    <submittedName>
        <fullName evidence="1">B-block binding subunit of TFIIIC</fullName>
    </submittedName>
</protein>
<dbReference type="AlphaFoldDB" id="A0A5A7NZX2"/>
<evidence type="ECO:0000313" key="1">
    <source>
        <dbReference type="EMBL" id="GER25854.1"/>
    </source>
</evidence>
<dbReference type="EMBL" id="BKCP01000558">
    <property type="protein sequence ID" value="GER25854.1"/>
    <property type="molecule type" value="Genomic_DNA"/>
</dbReference>
<accession>A0A5A7NZX2</accession>
<proteinExistence type="predicted"/>
<name>A0A5A7NZX2_STRAF</name>
<evidence type="ECO:0000313" key="2">
    <source>
        <dbReference type="Proteomes" id="UP000325081"/>
    </source>
</evidence>